<keyword evidence="3" id="KW-1185">Reference proteome</keyword>
<accession>B4NTP6</accession>
<gene>
    <name evidence="2" type="primary">Dsim\GD24690</name>
    <name evidence="2" type="ORF">Dsim_GD24690</name>
</gene>
<evidence type="ECO:0000313" key="2">
    <source>
        <dbReference type="EMBL" id="EDX16315.1"/>
    </source>
</evidence>
<dbReference type="EMBL" id="CH983255">
    <property type="protein sequence ID" value="EDX16315.1"/>
    <property type="molecule type" value="Genomic_DNA"/>
</dbReference>
<proteinExistence type="predicted"/>
<dbReference type="HOGENOM" id="CLU_2212699_0_0_1"/>
<name>B4NTP6_DROSI</name>
<feature type="region of interest" description="Disordered" evidence="1">
    <location>
        <begin position="1"/>
        <end position="52"/>
    </location>
</feature>
<feature type="compositionally biased region" description="Low complexity" evidence="1">
    <location>
        <begin position="29"/>
        <end position="42"/>
    </location>
</feature>
<evidence type="ECO:0000313" key="3">
    <source>
        <dbReference type="Proteomes" id="UP000000304"/>
    </source>
</evidence>
<dbReference type="AlphaFoldDB" id="B4NTP6"/>
<evidence type="ECO:0000256" key="1">
    <source>
        <dbReference type="SAM" id="MobiDB-lite"/>
    </source>
</evidence>
<feature type="compositionally biased region" description="Acidic residues" evidence="1">
    <location>
        <begin position="18"/>
        <end position="28"/>
    </location>
</feature>
<organism evidence="2 3">
    <name type="scientific">Drosophila simulans</name>
    <name type="common">Fruit fly</name>
    <dbReference type="NCBI Taxonomy" id="7240"/>
    <lineage>
        <taxon>Eukaryota</taxon>
        <taxon>Metazoa</taxon>
        <taxon>Ecdysozoa</taxon>
        <taxon>Arthropoda</taxon>
        <taxon>Hexapoda</taxon>
        <taxon>Insecta</taxon>
        <taxon>Pterygota</taxon>
        <taxon>Neoptera</taxon>
        <taxon>Endopterygota</taxon>
        <taxon>Diptera</taxon>
        <taxon>Brachycera</taxon>
        <taxon>Muscomorpha</taxon>
        <taxon>Ephydroidea</taxon>
        <taxon>Drosophilidae</taxon>
        <taxon>Drosophila</taxon>
        <taxon>Sophophora</taxon>
    </lineage>
</organism>
<dbReference type="OMA" id="IMYARHR"/>
<reference evidence="2 3" key="1">
    <citation type="journal article" date="2007" name="Nature">
        <title>Evolution of genes and genomes on the Drosophila phylogeny.</title>
        <authorList>
            <consortium name="Drosophila 12 Genomes Consortium"/>
            <person name="Clark A.G."/>
            <person name="Eisen M.B."/>
            <person name="Smith D.R."/>
            <person name="Bergman C.M."/>
            <person name="Oliver B."/>
            <person name="Markow T.A."/>
            <person name="Kaufman T.C."/>
            <person name="Kellis M."/>
            <person name="Gelbart W."/>
            <person name="Iyer V.N."/>
            <person name="Pollard D.A."/>
            <person name="Sackton T.B."/>
            <person name="Larracuente A.M."/>
            <person name="Singh N.D."/>
            <person name="Abad J.P."/>
            <person name="Abt D.N."/>
            <person name="Adryan B."/>
            <person name="Aguade M."/>
            <person name="Akashi H."/>
            <person name="Anderson W.W."/>
            <person name="Aquadro C.F."/>
            <person name="Ardell D.H."/>
            <person name="Arguello R."/>
            <person name="Artieri C.G."/>
            <person name="Barbash D.A."/>
            <person name="Barker D."/>
            <person name="Barsanti P."/>
            <person name="Batterham P."/>
            <person name="Batzoglou S."/>
            <person name="Begun D."/>
            <person name="Bhutkar A."/>
            <person name="Blanco E."/>
            <person name="Bosak S.A."/>
            <person name="Bradley R.K."/>
            <person name="Brand A.D."/>
            <person name="Brent M.R."/>
            <person name="Brooks A.N."/>
            <person name="Brown R.H."/>
            <person name="Butlin R.K."/>
            <person name="Caggese C."/>
            <person name="Calvi B.R."/>
            <person name="Bernardo de Carvalho A."/>
            <person name="Caspi A."/>
            <person name="Castrezana S."/>
            <person name="Celniker S.E."/>
            <person name="Chang J.L."/>
            <person name="Chapple C."/>
            <person name="Chatterji S."/>
            <person name="Chinwalla A."/>
            <person name="Civetta A."/>
            <person name="Clifton S.W."/>
            <person name="Comeron J.M."/>
            <person name="Costello J.C."/>
            <person name="Coyne J.A."/>
            <person name="Daub J."/>
            <person name="David R.G."/>
            <person name="Delcher A.L."/>
            <person name="Delehaunty K."/>
            <person name="Do C.B."/>
            <person name="Ebling H."/>
            <person name="Edwards K."/>
            <person name="Eickbush T."/>
            <person name="Evans J.D."/>
            <person name="Filipski A."/>
            <person name="Findeiss S."/>
            <person name="Freyhult E."/>
            <person name="Fulton L."/>
            <person name="Fulton R."/>
            <person name="Garcia A.C."/>
            <person name="Gardiner A."/>
            <person name="Garfield D.A."/>
            <person name="Garvin B.E."/>
            <person name="Gibson G."/>
            <person name="Gilbert D."/>
            <person name="Gnerre S."/>
            <person name="Godfrey J."/>
            <person name="Good R."/>
            <person name="Gotea V."/>
            <person name="Gravely B."/>
            <person name="Greenberg A.J."/>
            <person name="Griffiths-Jones S."/>
            <person name="Gross S."/>
            <person name="Guigo R."/>
            <person name="Gustafson E.A."/>
            <person name="Haerty W."/>
            <person name="Hahn M.W."/>
            <person name="Halligan D.L."/>
            <person name="Halpern A.L."/>
            <person name="Halter G.M."/>
            <person name="Han M.V."/>
            <person name="Heger A."/>
            <person name="Hillier L."/>
            <person name="Hinrichs A.S."/>
            <person name="Holmes I."/>
            <person name="Hoskins R.A."/>
            <person name="Hubisz M.J."/>
            <person name="Hultmark D."/>
            <person name="Huntley M.A."/>
            <person name="Jaffe D.B."/>
            <person name="Jagadeeshan S."/>
            <person name="Jeck W.R."/>
            <person name="Johnson J."/>
            <person name="Jones C.D."/>
            <person name="Jordan W.C."/>
            <person name="Karpen G.H."/>
            <person name="Kataoka E."/>
            <person name="Keightley P.D."/>
            <person name="Kheradpour P."/>
            <person name="Kirkness E.F."/>
            <person name="Koerich L.B."/>
            <person name="Kristiansen K."/>
            <person name="Kudrna D."/>
            <person name="Kulathinal R.J."/>
            <person name="Kumar S."/>
            <person name="Kwok R."/>
            <person name="Lander E."/>
            <person name="Langley C.H."/>
            <person name="Lapoint R."/>
            <person name="Lazzaro B.P."/>
            <person name="Lee S.J."/>
            <person name="Levesque L."/>
            <person name="Li R."/>
            <person name="Lin C.F."/>
            <person name="Lin M.F."/>
            <person name="Lindblad-Toh K."/>
            <person name="Llopart A."/>
            <person name="Long M."/>
            <person name="Low L."/>
            <person name="Lozovsky E."/>
            <person name="Lu J."/>
            <person name="Luo M."/>
            <person name="Machado C.A."/>
            <person name="Makalowski W."/>
            <person name="Marzo M."/>
            <person name="Matsuda M."/>
            <person name="Matzkin L."/>
            <person name="McAllister B."/>
            <person name="McBride C.S."/>
            <person name="McKernan B."/>
            <person name="McKernan K."/>
            <person name="Mendez-Lago M."/>
            <person name="Minx P."/>
            <person name="Mollenhauer M.U."/>
            <person name="Montooth K."/>
            <person name="Mount S.M."/>
            <person name="Mu X."/>
            <person name="Myers E."/>
            <person name="Negre B."/>
            <person name="Newfeld S."/>
            <person name="Nielsen R."/>
            <person name="Noor M.A."/>
            <person name="O'Grady P."/>
            <person name="Pachter L."/>
            <person name="Papaceit M."/>
            <person name="Parisi M.J."/>
            <person name="Parisi M."/>
            <person name="Parts L."/>
            <person name="Pedersen J.S."/>
            <person name="Pesole G."/>
            <person name="Phillippy A.M."/>
            <person name="Ponting C.P."/>
            <person name="Pop M."/>
            <person name="Porcelli D."/>
            <person name="Powell J.R."/>
            <person name="Prohaska S."/>
            <person name="Pruitt K."/>
            <person name="Puig M."/>
            <person name="Quesneville H."/>
            <person name="Ram K.R."/>
            <person name="Rand D."/>
            <person name="Rasmussen M.D."/>
            <person name="Reed L.K."/>
            <person name="Reenan R."/>
            <person name="Reily A."/>
            <person name="Remington K.A."/>
            <person name="Rieger T.T."/>
            <person name="Ritchie M.G."/>
            <person name="Robin C."/>
            <person name="Rogers Y.H."/>
            <person name="Rohde C."/>
            <person name="Rozas J."/>
            <person name="Rubenfield M.J."/>
            <person name="Ruiz A."/>
            <person name="Russo S."/>
            <person name="Salzberg S.L."/>
            <person name="Sanchez-Gracia A."/>
            <person name="Saranga D.J."/>
            <person name="Sato H."/>
            <person name="Schaeffer S.W."/>
            <person name="Schatz M.C."/>
            <person name="Schlenke T."/>
            <person name="Schwartz R."/>
            <person name="Segarra C."/>
            <person name="Singh R.S."/>
            <person name="Sirot L."/>
            <person name="Sirota M."/>
            <person name="Sisneros N.B."/>
            <person name="Smith C.D."/>
            <person name="Smith T.F."/>
            <person name="Spieth J."/>
            <person name="Stage D.E."/>
            <person name="Stark A."/>
            <person name="Stephan W."/>
            <person name="Strausberg R.L."/>
            <person name="Strempel S."/>
            <person name="Sturgill D."/>
            <person name="Sutton G."/>
            <person name="Sutton G.G."/>
            <person name="Tao W."/>
            <person name="Teichmann S."/>
            <person name="Tobari Y.N."/>
            <person name="Tomimura Y."/>
            <person name="Tsolas J.M."/>
            <person name="Valente V.L."/>
            <person name="Venter E."/>
            <person name="Venter J.C."/>
            <person name="Vicario S."/>
            <person name="Vieira F.G."/>
            <person name="Vilella A.J."/>
            <person name="Villasante A."/>
            <person name="Walenz B."/>
            <person name="Wang J."/>
            <person name="Wasserman M."/>
            <person name="Watts T."/>
            <person name="Wilson D."/>
            <person name="Wilson R.K."/>
            <person name="Wing R.A."/>
            <person name="Wolfner M.F."/>
            <person name="Wong A."/>
            <person name="Wong G.K."/>
            <person name="Wu C.I."/>
            <person name="Wu G."/>
            <person name="Yamamoto D."/>
            <person name="Yang H.P."/>
            <person name="Yang S.P."/>
            <person name="Yorke J.A."/>
            <person name="Yoshida K."/>
            <person name="Zdobnov E."/>
            <person name="Zhang P."/>
            <person name="Zhang Y."/>
            <person name="Zimin A.V."/>
            <person name="Baldwin J."/>
            <person name="Abdouelleil A."/>
            <person name="Abdulkadir J."/>
            <person name="Abebe A."/>
            <person name="Abera B."/>
            <person name="Abreu J."/>
            <person name="Acer S.C."/>
            <person name="Aftuck L."/>
            <person name="Alexander A."/>
            <person name="An P."/>
            <person name="Anderson E."/>
            <person name="Anderson S."/>
            <person name="Arachi H."/>
            <person name="Azer M."/>
            <person name="Bachantsang P."/>
            <person name="Barry A."/>
            <person name="Bayul T."/>
            <person name="Berlin A."/>
            <person name="Bessette D."/>
            <person name="Bloom T."/>
            <person name="Blye J."/>
            <person name="Boguslavskiy L."/>
            <person name="Bonnet C."/>
            <person name="Boukhgalter B."/>
            <person name="Bourzgui I."/>
            <person name="Brown A."/>
            <person name="Cahill P."/>
            <person name="Channer S."/>
            <person name="Cheshatsang Y."/>
            <person name="Chuda L."/>
            <person name="Citroen M."/>
            <person name="Collymore A."/>
            <person name="Cooke P."/>
            <person name="Costello M."/>
            <person name="D'Aco K."/>
            <person name="Daza R."/>
            <person name="De Haan G."/>
            <person name="DeGray S."/>
            <person name="DeMaso C."/>
            <person name="Dhargay N."/>
            <person name="Dooley K."/>
            <person name="Dooley E."/>
            <person name="Doricent M."/>
            <person name="Dorje P."/>
            <person name="Dorjee K."/>
            <person name="Dupes A."/>
            <person name="Elong R."/>
            <person name="Falk J."/>
            <person name="Farina A."/>
            <person name="Faro S."/>
            <person name="Ferguson D."/>
            <person name="Fisher S."/>
            <person name="Foley C.D."/>
            <person name="Franke A."/>
            <person name="Friedrich D."/>
            <person name="Gadbois L."/>
            <person name="Gearin G."/>
            <person name="Gearin C.R."/>
            <person name="Giannoukos G."/>
            <person name="Goode T."/>
            <person name="Graham J."/>
            <person name="Grandbois E."/>
            <person name="Grewal S."/>
            <person name="Gyaltsen K."/>
            <person name="Hafez N."/>
            <person name="Hagos B."/>
            <person name="Hall J."/>
            <person name="Henson C."/>
            <person name="Hollinger A."/>
            <person name="Honan T."/>
            <person name="Huard M.D."/>
            <person name="Hughes L."/>
            <person name="Hurhula B."/>
            <person name="Husby M.E."/>
            <person name="Kamat A."/>
            <person name="Kanga B."/>
            <person name="Kashin S."/>
            <person name="Khazanovich D."/>
            <person name="Kisner P."/>
            <person name="Lance K."/>
            <person name="Lara M."/>
            <person name="Lee W."/>
            <person name="Lennon N."/>
            <person name="Letendre F."/>
            <person name="LeVine R."/>
            <person name="Lipovsky A."/>
            <person name="Liu X."/>
            <person name="Liu J."/>
            <person name="Liu S."/>
            <person name="Lokyitsang T."/>
            <person name="Lokyitsang Y."/>
            <person name="Lubonja R."/>
            <person name="Lui A."/>
            <person name="MacDonald P."/>
            <person name="Magnisalis V."/>
            <person name="Maru K."/>
            <person name="Matthews C."/>
            <person name="McCusker W."/>
            <person name="McDonough S."/>
            <person name="Mehta T."/>
            <person name="Meldrim J."/>
            <person name="Meneus L."/>
            <person name="Mihai O."/>
            <person name="Mihalev A."/>
            <person name="Mihova T."/>
            <person name="Mittelman R."/>
            <person name="Mlenga V."/>
            <person name="Montmayeur A."/>
            <person name="Mulrain L."/>
            <person name="Navidi A."/>
            <person name="Naylor J."/>
            <person name="Negash T."/>
            <person name="Nguyen T."/>
            <person name="Nguyen N."/>
            <person name="Nicol R."/>
            <person name="Norbu C."/>
            <person name="Norbu N."/>
            <person name="Novod N."/>
            <person name="O'Neill B."/>
            <person name="Osman S."/>
            <person name="Markiewicz E."/>
            <person name="Oyono O.L."/>
            <person name="Patti C."/>
            <person name="Phunkhang P."/>
            <person name="Pierre F."/>
            <person name="Priest M."/>
            <person name="Raghuraman S."/>
            <person name="Rege F."/>
            <person name="Reyes R."/>
            <person name="Rise C."/>
            <person name="Rogov P."/>
            <person name="Ross K."/>
            <person name="Ryan E."/>
            <person name="Settipalli S."/>
            <person name="Shea T."/>
            <person name="Sherpa N."/>
            <person name="Shi L."/>
            <person name="Shih D."/>
            <person name="Sparrow T."/>
            <person name="Spaulding J."/>
            <person name="Stalker J."/>
            <person name="Stange-Thomann N."/>
            <person name="Stavropoulos S."/>
            <person name="Stone C."/>
            <person name="Strader C."/>
            <person name="Tesfaye S."/>
            <person name="Thomson T."/>
            <person name="Thoulutsang Y."/>
            <person name="Thoulutsang D."/>
            <person name="Topham K."/>
            <person name="Topping I."/>
            <person name="Tsamla T."/>
            <person name="Vassiliev H."/>
            <person name="Vo A."/>
            <person name="Wangchuk T."/>
            <person name="Wangdi T."/>
            <person name="Weiand M."/>
            <person name="Wilkinson J."/>
            <person name="Wilson A."/>
            <person name="Yadav S."/>
            <person name="Young G."/>
            <person name="Yu Q."/>
            <person name="Zembek L."/>
            <person name="Zhong D."/>
            <person name="Zimmer A."/>
            <person name="Zwirko Z."/>
            <person name="Jaffe D.B."/>
            <person name="Alvarez P."/>
            <person name="Brockman W."/>
            <person name="Butler J."/>
            <person name="Chin C."/>
            <person name="Gnerre S."/>
            <person name="Grabherr M."/>
            <person name="Kleber M."/>
            <person name="Mauceli E."/>
            <person name="MacCallum I."/>
        </authorList>
    </citation>
    <scope>NUCLEOTIDE SEQUENCE [LARGE SCALE GENOMIC DNA]</scope>
    <source>
        <strain evidence="3">white501</strain>
    </source>
</reference>
<protein>
    <submittedName>
        <fullName evidence="2">GD24690</fullName>
    </submittedName>
</protein>
<sequence>MNANKQQPIAAPHPDIQAGDDDCDDDAAGDGVADADANANADGNDDDDEVAGSGELQLQLQLEGLWTPDTHSPAVQSLHFIMYARHRQWATDGRAAIALPLVASSSN</sequence>
<dbReference type="PhylomeDB" id="B4NTP6"/>
<dbReference type="Proteomes" id="UP000000304">
    <property type="component" value="Unassembled WGS sequence"/>
</dbReference>